<reference evidence="1 2" key="1">
    <citation type="submission" date="2015-03" db="EMBL/GenBank/DDBJ databases">
        <authorList>
            <person name="McCorrison J."/>
            <person name="Sanka R."/>
            <person name="Adams M."/>
            <person name="Brinkac L."/>
            <person name="Nierman W."/>
            <person name="Sutton G."/>
            <person name="Nelson K."/>
            <person name="Kiedrowski L."/>
            <person name="Guerrero D."/>
            <person name="Bonomo R."/>
        </authorList>
    </citation>
    <scope>NUCLEOTIDE SEQUENCE [LARGE SCALE GENOMIC DNA]</scope>
    <source>
        <strain evidence="1 2">35699</strain>
    </source>
</reference>
<name>A0A0F1B898_9ENTR</name>
<proteinExistence type="predicted"/>
<gene>
    <name evidence="1" type="ORF">SS37_07220</name>
</gene>
<dbReference type="AlphaFoldDB" id="A0A0F1B898"/>
<comment type="caution">
    <text evidence="1">The sequence shown here is derived from an EMBL/GenBank/DDBJ whole genome shotgun (WGS) entry which is preliminary data.</text>
</comment>
<dbReference type="OrthoDB" id="9157388at2"/>
<accession>A0A0F1B898</accession>
<dbReference type="EMBL" id="JZYX01000011">
    <property type="protein sequence ID" value="KJN29305.1"/>
    <property type="molecule type" value="Genomic_DNA"/>
</dbReference>
<evidence type="ECO:0000313" key="2">
    <source>
        <dbReference type="Proteomes" id="UP000033352"/>
    </source>
</evidence>
<sequence>MAETYEDKVANHVSEWEMKNFRVCYDDQVIFLCGAEVLPKGSVQTSMRGHFYHYCLDKNKDIADKIILAENFKKYLQNNHYPDLITFEHDVASISSLVVIFLESSGSIAELGVFCNISDVNKKLLIFVPSEEVEGDKKESFIYLGPLLFLKEKVNEKAYKIYPKPTNGSDYSEHLEIMADDLAELLPRSGKFESFDPDNLGHIAFLICRIVHLVMPIKLKEILICLKIIGVNKYTSTEVERVLFLLETLGFINIYQYGDLKYYYSMQARQNLKLGKNKAGFTIDEAGIFADISVFINDNKLCGDKKRRLVLKGIKEKHNGHN</sequence>
<organism evidence="1 2">
    <name type="scientific">Enterobacter sichuanensis</name>
    <dbReference type="NCBI Taxonomy" id="2071710"/>
    <lineage>
        <taxon>Bacteria</taxon>
        <taxon>Pseudomonadati</taxon>
        <taxon>Pseudomonadota</taxon>
        <taxon>Gammaproteobacteria</taxon>
        <taxon>Enterobacterales</taxon>
        <taxon>Enterobacteriaceae</taxon>
        <taxon>Enterobacter</taxon>
        <taxon>Enterobacter cloacae complex</taxon>
    </lineage>
</organism>
<protein>
    <submittedName>
        <fullName evidence="1">Membrane protein</fullName>
    </submittedName>
</protein>
<evidence type="ECO:0000313" key="1">
    <source>
        <dbReference type="EMBL" id="KJN29305.1"/>
    </source>
</evidence>
<dbReference type="RefSeq" id="WP_045285125.1">
    <property type="nucleotide sequence ID" value="NZ_JZYX01000011.1"/>
</dbReference>
<dbReference type="NCBIfam" id="NF038232">
    <property type="entry name" value="STM3845_fam"/>
    <property type="match status" value="1"/>
</dbReference>
<dbReference type="InterPro" id="IPR049725">
    <property type="entry name" value="STM3845-like"/>
</dbReference>
<dbReference type="Proteomes" id="UP000033352">
    <property type="component" value="Unassembled WGS sequence"/>
</dbReference>
<dbReference type="PATRIC" id="fig|1619248.3.peg.409"/>